<dbReference type="Proteomes" id="UP000494365">
    <property type="component" value="Unassembled WGS sequence"/>
</dbReference>
<organism evidence="1 2">
    <name type="scientific">Paraburkholderia ultramafica</name>
    <dbReference type="NCBI Taxonomy" id="1544867"/>
    <lineage>
        <taxon>Bacteria</taxon>
        <taxon>Pseudomonadati</taxon>
        <taxon>Pseudomonadota</taxon>
        <taxon>Betaproteobacteria</taxon>
        <taxon>Burkholderiales</taxon>
        <taxon>Burkholderiaceae</taxon>
        <taxon>Paraburkholderia</taxon>
    </lineage>
</organism>
<reference evidence="1 2" key="1">
    <citation type="submission" date="2020-04" db="EMBL/GenBank/DDBJ databases">
        <authorList>
            <person name="De Canck E."/>
        </authorList>
    </citation>
    <scope>NUCLEOTIDE SEQUENCE [LARGE SCALE GENOMIC DNA]</scope>
    <source>
        <strain evidence="1 2">LMG 28614</strain>
    </source>
</reference>
<sequence>MVGRRRLSAQAVERACGQQREQPPDALIEAKTMRMDGSCALYAIAAELNTTELLRDASERMRTPTIAMPETVADAKFADLPMVALT</sequence>
<proteinExistence type="predicted"/>
<name>A0A6S7BXC2_9BURK</name>
<evidence type="ECO:0000313" key="2">
    <source>
        <dbReference type="Proteomes" id="UP000494365"/>
    </source>
</evidence>
<dbReference type="RefSeq" id="WP_175152533.1">
    <property type="nucleotide sequence ID" value="NZ_CADIKK010000032.1"/>
</dbReference>
<dbReference type="AlphaFoldDB" id="A0A6S7BXC2"/>
<evidence type="ECO:0000313" key="1">
    <source>
        <dbReference type="EMBL" id="CAB3801959.1"/>
    </source>
</evidence>
<keyword evidence="2" id="KW-1185">Reference proteome</keyword>
<dbReference type="EMBL" id="CADIKK010000032">
    <property type="protein sequence ID" value="CAB3801959.1"/>
    <property type="molecule type" value="Genomic_DNA"/>
</dbReference>
<protein>
    <submittedName>
        <fullName evidence="1">Uncharacterized protein</fullName>
    </submittedName>
</protein>
<accession>A0A6S7BXC2</accession>
<gene>
    <name evidence="1" type="ORF">LMG28614_05512</name>
</gene>